<feature type="transmembrane region" description="Helical" evidence="7">
    <location>
        <begin position="56"/>
        <end position="73"/>
    </location>
</feature>
<dbReference type="AlphaFoldDB" id="D2DXX6"/>
<dbReference type="GO" id="GO:0006629">
    <property type="term" value="P:lipid metabolic process"/>
    <property type="evidence" value="ECO:0007669"/>
    <property type="project" value="InterPro"/>
</dbReference>
<dbReference type="InterPro" id="IPR044851">
    <property type="entry name" value="Wax_synthase"/>
</dbReference>
<accession>D2DXX6</accession>
<keyword evidence="3" id="KW-0808">Transferase</keyword>
<evidence type="ECO:0000313" key="9">
    <source>
        <dbReference type="EMBL" id="ACO70949.1"/>
    </source>
</evidence>
<evidence type="ECO:0000256" key="1">
    <source>
        <dbReference type="ARBA" id="ARBA00004141"/>
    </source>
</evidence>
<evidence type="ECO:0000256" key="7">
    <source>
        <dbReference type="SAM" id="Phobius"/>
    </source>
</evidence>
<organism evidence="9">
    <name type="scientific">uncultured Verrucomicrobiota bacterium</name>
    <dbReference type="NCBI Taxonomy" id="156588"/>
    <lineage>
        <taxon>Bacteria</taxon>
        <taxon>Pseudomonadati</taxon>
        <taxon>Verrucomicrobiota</taxon>
        <taxon>environmental samples</taxon>
    </lineage>
</organism>
<comment type="pathway">
    <text evidence="2">Secondary metabolite biosynthesis.</text>
</comment>
<dbReference type="InterPro" id="IPR032805">
    <property type="entry name" value="Wax_synthase_dom"/>
</dbReference>
<feature type="transmembrane region" description="Helical" evidence="7">
    <location>
        <begin position="220"/>
        <end position="237"/>
    </location>
</feature>
<evidence type="ECO:0000256" key="5">
    <source>
        <dbReference type="ARBA" id="ARBA00022989"/>
    </source>
</evidence>
<sequence>MWFLSGVLFAVCKGLAWHAAPDGGGWRRWAFLLAWPGMDARAFLRGCAVPPKFGEGLAALAKTLLGAGLYFGVARCFDHPLAVGWVGMIGIIFLLHFGSFHLLSVFWRAVGVDARPIMRWPVAATSLGEFWGRRWNLAFNELAERFVFRPAVGKWGVTGASLAAFLASGVLHELVISLPAGAGWGLPTGYFFLQGCGAAFERSRIGRRWGLRRGWRGRAFTLFVAAGPAFLLFHPPFVRHVIVPMMQATGAL</sequence>
<evidence type="ECO:0000256" key="4">
    <source>
        <dbReference type="ARBA" id="ARBA00022692"/>
    </source>
</evidence>
<evidence type="ECO:0000259" key="8">
    <source>
        <dbReference type="Pfam" id="PF13813"/>
    </source>
</evidence>
<protein>
    <submittedName>
        <fullName evidence="9">Membrane protein</fullName>
    </submittedName>
</protein>
<dbReference type="GO" id="GO:0016020">
    <property type="term" value="C:membrane"/>
    <property type="evidence" value="ECO:0007669"/>
    <property type="project" value="UniProtKB-SubCell"/>
</dbReference>
<dbReference type="EMBL" id="FJ872375">
    <property type="protein sequence ID" value="ACO70949.1"/>
    <property type="molecule type" value="Genomic_DNA"/>
</dbReference>
<comment type="subcellular location">
    <subcellularLocation>
        <location evidence="1">Membrane</location>
        <topology evidence="1">Multi-pass membrane protein</topology>
    </subcellularLocation>
</comment>
<dbReference type="Pfam" id="PF13813">
    <property type="entry name" value="MBOAT_2"/>
    <property type="match status" value="1"/>
</dbReference>
<evidence type="ECO:0000256" key="6">
    <source>
        <dbReference type="ARBA" id="ARBA00023136"/>
    </source>
</evidence>
<dbReference type="PANTHER" id="PTHR31595">
    <property type="entry name" value="LONG-CHAIN-ALCOHOL O-FATTY-ACYLTRANSFERASE 3-RELATED"/>
    <property type="match status" value="1"/>
</dbReference>
<name>D2DXX6_9BACT</name>
<keyword evidence="6 7" id="KW-0472">Membrane</keyword>
<proteinExistence type="predicted"/>
<evidence type="ECO:0000256" key="3">
    <source>
        <dbReference type="ARBA" id="ARBA00022679"/>
    </source>
</evidence>
<reference evidence="9" key="1">
    <citation type="journal article" date="2010" name="FEMS Microbiol. Ecol.">
        <title>Phylogenetic and metagenomic analysis of Verrucomicrobia in former agricultural grassland soil.</title>
        <authorList>
            <person name="Kielak A."/>
            <person name="Rodrigues J.L.M."/>
            <person name="Kuramae E.E."/>
            <person name="Chain P.S.G."/>
            <person name="van Veen J.A."/>
            <person name="Kowalchuk G.A."/>
        </authorList>
    </citation>
    <scope>NUCLEOTIDE SEQUENCE</scope>
</reference>
<dbReference type="PANTHER" id="PTHR31595:SF57">
    <property type="entry name" value="OS04G0481900 PROTEIN"/>
    <property type="match status" value="1"/>
</dbReference>
<feature type="transmembrane region" description="Helical" evidence="7">
    <location>
        <begin position="182"/>
        <end position="200"/>
    </location>
</feature>
<keyword evidence="5 7" id="KW-1133">Transmembrane helix</keyword>
<feature type="transmembrane region" description="Helical" evidence="7">
    <location>
        <begin position="85"/>
        <end position="110"/>
    </location>
</feature>
<keyword evidence="4 7" id="KW-0812">Transmembrane</keyword>
<evidence type="ECO:0000256" key="2">
    <source>
        <dbReference type="ARBA" id="ARBA00005179"/>
    </source>
</evidence>
<feature type="domain" description="Wax synthase" evidence="8">
    <location>
        <begin position="116"/>
        <end position="181"/>
    </location>
</feature>
<dbReference type="GO" id="GO:0008374">
    <property type="term" value="F:O-acyltransferase activity"/>
    <property type="evidence" value="ECO:0007669"/>
    <property type="project" value="InterPro"/>
</dbReference>